<dbReference type="InterPro" id="IPR011333">
    <property type="entry name" value="SKP1/BTB/POZ_sf"/>
</dbReference>
<dbReference type="RefSeq" id="XP_023622258.1">
    <property type="nucleotide sequence ID" value="XM_023766490.1"/>
</dbReference>
<name>A0A2D3UMI9_9PEZI</name>
<dbReference type="Gene3D" id="3.30.710.10">
    <property type="entry name" value="Potassium Channel Kv1.1, Chain A"/>
    <property type="match status" value="1"/>
</dbReference>
<keyword evidence="2" id="KW-1185">Reference proteome</keyword>
<dbReference type="EMBL" id="FJUY01000001">
    <property type="protein sequence ID" value="CZT15361.1"/>
    <property type="molecule type" value="Genomic_DNA"/>
</dbReference>
<dbReference type="OrthoDB" id="9997739at2759"/>
<sequence length="223" mass="25511">MICGKMQECLEGVATIEDVDAETFTRVCEYMYTGDYNAAEHAVFLNRDAEKEDLGDKMFHKAKHMAYTANFTSPRGPSAYARKAFENRVWARESMKSNSIYRRNAGPSEDYSEVFLSHAQVYVFADKYDISALRSLALHHLHKTLVSFTLYPEGVCNVAKLFRYVYHHTAERDGKMDELRALVIEYAACYIEDMVANEVFQEVLRAENSASVDLIVMLLGRLK</sequence>
<dbReference type="Proteomes" id="UP000225277">
    <property type="component" value="Unassembled WGS sequence"/>
</dbReference>
<evidence type="ECO:0000313" key="1">
    <source>
        <dbReference type="EMBL" id="CZT15361.1"/>
    </source>
</evidence>
<protein>
    <recommendedName>
        <fullName evidence="3">BTB domain-containing protein</fullName>
    </recommendedName>
</protein>
<evidence type="ECO:0000313" key="2">
    <source>
        <dbReference type="Proteomes" id="UP000225277"/>
    </source>
</evidence>
<reference evidence="1 2" key="1">
    <citation type="submission" date="2016-03" db="EMBL/GenBank/DDBJ databases">
        <authorList>
            <person name="Ploux O."/>
        </authorList>
    </citation>
    <scope>NUCLEOTIDE SEQUENCE [LARGE SCALE GENOMIC DNA]</scope>
    <source>
        <strain evidence="1 2">URUG2</strain>
    </source>
</reference>
<dbReference type="AlphaFoldDB" id="A0A2D3UMI9"/>
<accession>A0A2D3UMI9</accession>
<organism evidence="1 2">
    <name type="scientific">Ramularia collo-cygni</name>
    <dbReference type="NCBI Taxonomy" id="112498"/>
    <lineage>
        <taxon>Eukaryota</taxon>
        <taxon>Fungi</taxon>
        <taxon>Dikarya</taxon>
        <taxon>Ascomycota</taxon>
        <taxon>Pezizomycotina</taxon>
        <taxon>Dothideomycetes</taxon>
        <taxon>Dothideomycetidae</taxon>
        <taxon>Mycosphaerellales</taxon>
        <taxon>Mycosphaerellaceae</taxon>
        <taxon>Ramularia</taxon>
    </lineage>
</organism>
<dbReference type="SUPFAM" id="SSF54695">
    <property type="entry name" value="POZ domain"/>
    <property type="match status" value="1"/>
</dbReference>
<dbReference type="PANTHER" id="PTHR47843">
    <property type="entry name" value="BTB DOMAIN-CONTAINING PROTEIN-RELATED"/>
    <property type="match status" value="1"/>
</dbReference>
<proteinExistence type="predicted"/>
<evidence type="ECO:0008006" key="3">
    <source>
        <dbReference type="Google" id="ProtNLM"/>
    </source>
</evidence>
<gene>
    <name evidence="1" type="ORF">RCC_01224</name>
</gene>
<dbReference type="GeneID" id="35596512"/>
<dbReference type="STRING" id="112498.A0A2D3UMI9"/>